<dbReference type="AlphaFoldDB" id="A0A8I1AFQ0"/>
<dbReference type="Gene3D" id="2.60.120.260">
    <property type="entry name" value="Galactose-binding domain-like"/>
    <property type="match status" value="1"/>
</dbReference>
<proteinExistence type="predicted"/>
<dbReference type="EMBL" id="JAECVW010000028">
    <property type="protein sequence ID" value="MBH8596469.1"/>
    <property type="molecule type" value="Genomic_DNA"/>
</dbReference>
<accession>A0A8I1AFQ0</accession>
<evidence type="ECO:0000313" key="1">
    <source>
        <dbReference type="EMBL" id="MBH8596469.1"/>
    </source>
</evidence>
<feature type="non-terminal residue" evidence="1">
    <location>
        <position position="251"/>
    </location>
</feature>
<comment type="caution">
    <text evidence="1">The sequence shown here is derived from an EMBL/GenBank/DDBJ whole genome shotgun (WGS) entry which is preliminary data.</text>
</comment>
<keyword evidence="2" id="KW-1185">Reference proteome</keyword>
<gene>
    <name evidence="1" type="ORF">I8U20_14355</name>
</gene>
<dbReference type="RefSeq" id="WP_181733102.1">
    <property type="nucleotide sequence ID" value="NZ_JACEIR010000029.1"/>
</dbReference>
<sequence length="251" mass="29000">MSRIKYMWYGTRPEIRFDVTESWVIQDSFETFPGSNFTIRNPSMMSGTNDGWAQTDYRAYSGTYSIRSGPITSVAGSHQYARIDFIFTIPSYARNVRIKYWYYQDCEQNFDGLKVYFNGSLVHNYITNGTYFQWTLGEIETSQRGQCTITFEYDKDGLRDEGETDAVYIDDLEVTWDVESIAETPGTELIRFDGSTGYHLMYHRTGAQAPPVNLVEHRVPMRPGSMFQYMDIQPRDVELGILVEGKSPEEL</sequence>
<protein>
    <submittedName>
        <fullName evidence="1">Uncharacterized protein</fullName>
    </submittedName>
</protein>
<reference evidence="1 2" key="1">
    <citation type="submission" date="2020-12" db="EMBL/GenBank/DDBJ databases">
        <title>WGS of Thermoactinomyces spp.</title>
        <authorList>
            <person name="Cheng K."/>
        </authorList>
    </citation>
    <scope>NUCLEOTIDE SEQUENCE [LARGE SCALE GENOMIC DNA]</scope>
    <source>
        <strain evidence="2">CICC 10671\DSM 43846</strain>
    </source>
</reference>
<evidence type="ECO:0000313" key="2">
    <source>
        <dbReference type="Proteomes" id="UP000633619"/>
    </source>
</evidence>
<name>A0A8I1AFQ0_THEIN</name>
<dbReference type="Proteomes" id="UP000633619">
    <property type="component" value="Unassembled WGS sequence"/>
</dbReference>
<organism evidence="1 2">
    <name type="scientific">Thermoactinomyces intermedius</name>
    <dbReference type="NCBI Taxonomy" id="2024"/>
    <lineage>
        <taxon>Bacteria</taxon>
        <taxon>Bacillati</taxon>
        <taxon>Bacillota</taxon>
        <taxon>Bacilli</taxon>
        <taxon>Bacillales</taxon>
        <taxon>Thermoactinomycetaceae</taxon>
        <taxon>Thermoactinomyces</taxon>
    </lineage>
</organism>